<dbReference type="InterPro" id="IPR050112">
    <property type="entry name" value="Urease_alpha_subunit"/>
</dbReference>
<dbReference type="PRINTS" id="PR01752">
    <property type="entry name" value="UREASE"/>
</dbReference>
<dbReference type="SUPFAM" id="SSF51338">
    <property type="entry name" value="Composite domain of metallo-dependent hydrolases"/>
    <property type="match status" value="1"/>
</dbReference>
<evidence type="ECO:0000256" key="7">
    <source>
        <dbReference type="PIRNR" id="PIRNR001222"/>
    </source>
</evidence>
<keyword evidence="6 7" id="KW-0378">Hydrolase</keyword>
<dbReference type="InterPro" id="IPR011059">
    <property type="entry name" value="Metal-dep_hydrolase_composite"/>
</dbReference>
<dbReference type="EC" id="3.5.1.5" evidence="3 7"/>
<reference evidence="11" key="1">
    <citation type="submission" date="2024-06" db="EMBL/GenBank/DDBJ databases">
        <title>Draft Genome Sequences of Epichloe bromicola Strains Isolated from Elymus ciliaris.</title>
        <authorList>
            <consortium name="Epichloe bromicola genome sequencing consortium"/>
            <person name="Miura A."/>
            <person name="Imano S."/>
            <person name="Ashida A."/>
            <person name="Sato I."/>
            <person name="Chiba S."/>
            <person name="Tanaka A."/>
            <person name="Camagna M."/>
            <person name="Takemoto D."/>
        </authorList>
    </citation>
    <scope>NUCLEOTIDE SEQUENCE [LARGE SCALE GENOMIC DNA]</scope>
    <source>
        <strain evidence="11">DP</strain>
    </source>
</reference>
<evidence type="ECO:0000256" key="3">
    <source>
        <dbReference type="ARBA" id="ARBA00012934"/>
    </source>
</evidence>
<dbReference type="PIRSF" id="PIRSF001222">
    <property type="entry name" value="Urease"/>
    <property type="match status" value="1"/>
</dbReference>
<dbReference type="InterPro" id="IPR005848">
    <property type="entry name" value="Urease_asu"/>
</dbReference>
<accession>A0ABQ0D0S4</accession>
<dbReference type="EMBL" id="BAAFGZ010000665">
    <property type="protein sequence ID" value="GAB0139147.1"/>
    <property type="molecule type" value="Genomic_DNA"/>
</dbReference>
<dbReference type="Pfam" id="PF00547">
    <property type="entry name" value="Urease_gamma"/>
    <property type="match status" value="1"/>
</dbReference>
<dbReference type="CDD" id="cd00407">
    <property type="entry name" value="Urease_beta"/>
    <property type="match status" value="1"/>
</dbReference>
<dbReference type="InterPro" id="IPR002019">
    <property type="entry name" value="Urease_beta-like"/>
</dbReference>
<comment type="cofactor">
    <cofactor evidence="1">
        <name>Ni cation</name>
        <dbReference type="ChEBI" id="CHEBI:25516"/>
    </cofactor>
</comment>
<dbReference type="Pfam" id="PF00699">
    <property type="entry name" value="Urease_beta"/>
    <property type="match status" value="1"/>
</dbReference>
<comment type="caution">
    <text evidence="10">The sequence shown here is derived from an EMBL/GenBank/DDBJ whole genome shotgun (WGS) entry which is preliminary data.</text>
</comment>
<evidence type="ECO:0000256" key="8">
    <source>
        <dbReference type="PROSITE-ProRule" id="PRU00700"/>
    </source>
</evidence>
<dbReference type="Gene3D" id="2.30.40.10">
    <property type="entry name" value="Urease, subunit C, domain 1"/>
    <property type="match status" value="1"/>
</dbReference>
<dbReference type="Gene3D" id="2.10.150.10">
    <property type="entry name" value="Urease, beta subunit"/>
    <property type="match status" value="1"/>
</dbReference>
<comment type="pathway">
    <text evidence="2 7">Nitrogen metabolism; urea degradation; CO(2) and NH(3) from urea (urease route): step 1/1.</text>
</comment>
<gene>
    <name evidence="10" type="primary">g7360</name>
    <name evidence="10" type="ORF">EsDP_00007360</name>
</gene>
<dbReference type="Gene3D" id="3.30.280.10">
    <property type="entry name" value="Urease, gamma-like subunit"/>
    <property type="match status" value="1"/>
</dbReference>
<keyword evidence="5 7" id="KW-0479">Metal-binding</keyword>
<dbReference type="InterPro" id="IPR006680">
    <property type="entry name" value="Amidohydro-rel"/>
</dbReference>
<evidence type="ECO:0000313" key="10">
    <source>
        <dbReference type="EMBL" id="GAB0139147.1"/>
    </source>
</evidence>
<evidence type="ECO:0000256" key="5">
    <source>
        <dbReference type="ARBA" id="ARBA00022723"/>
    </source>
</evidence>
<dbReference type="SUPFAM" id="SSF51556">
    <property type="entry name" value="Metallo-dependent hydrolases"/>
    <property type="match status" value="1"/>
</dbReference>
<organism evidence="10 11">
    <name type="scientific">Epichloe bromicola</name>
    <dbReference type="NCBI Taxonomy" id="79588"/>
    <lineage>
        <taxon>Eukaryota</taxon>
        <taxon>Fungi</taxon>
        <taxon>Dikarya</taxon>
        <taxon>Ascomycota</taxon>
        <taxon>Pezizomycotina</taxon>
        <taxon>Sordariomycetes</taxon>
        <taxon>Hypocreomycetidae</taxon>
        <taxon>Hypocreales</taxon>
        <taxon>Clavicipitaceae</taxon>
        <taxon>Epichloe</taxon>
    </lineage>
</organism>
<dbReference type="Gene3D" id="3.20.20.140">
    <property type="entry name" value="Metal-dependent hydrolases"/>
    <property type="match status" value="1"/>
</dbReference>
<dbReference type="SUPFAM" id="SSF51278">
    <property type="entry name" value="Urease, beta-subunit"/>
    <property type="match status" value="1"/>
</dbReference>
<evidence type="ECO:0000259" key="9">
    <source>
        <dbReference type="PROSITE" id="PS51368"/>
    </source>
</evidence>
<dbReference type="NCBIfam" id="TIGR00192">
    <property type="entry name" value="urease_beta"/>
    <property type="match status" value="1"/>
</dbReference>
<dbReference type="Proteomes" id="UP001562357">
    <property type="component" value="Unassembled WGS sequence"/>
</dbReference>
<comment type="catalytic activity">
    <reaction evidence="7">
        <text>urea + 2 H2O + H(+) = hydrogencarbonate + 2 NH4(+)</text>
        <dbReference type="Rhea" id="RHEA:20557"/>
        <dbReference type="ChEBI" id="CHEBI:15377"/>
        <dbReference type="ChEBI" id="CHEBI:15378"/>
        <dbReference type="ChEBI" id="CHEBI:16199"/>
        <dbReference type="ChEBI" id="CHEBI:17544"/>
        <dbReference type="ChEBI" id="CHEBI:28938"/>
        <dbReference type="EC" id="3.5.1.5"/>
    </reaction>
</comment>
<evidence type="ECO:0000256" key="6">
    <source>
        <dbReference type="ARBA" id="ARBA00022801"/>
    </source>
</evidence>
<proteinExistence type="inferred from homology"/>
<feature type="domain" description="Urease" evidence="9">
    <location>
        <begin position="342"/>
        <end position="798"/>
    </location>
</feature>
<dbReference type="InterPro" id="IPR036461">
    <property type="entry name" value="Urease_betasu_sf"/>
</dbReference>
<dbReference type="NCBIfam" id="NF009686">
    <property type="entry name" value="PRK13207.1"/>
    <property type="match status" value="1"/>
</dbReference>
<evidence type="ECO:0000256" key="1">
    <source>
        <dbReference type="ARBA" id="ARBA00001948"/>
    </source>
</evidence>
<evidence type="ECO:0000256" key="2">
    <source>
        <dbReference type="ARBA" id="ARBA00004897"/>
    </source>
</evidence>
<dbReference type="HAMAP" id="MF_01953">
    <property type="entry name" value="Urease_alpha"/>
    <property type="match status" value="1"/>
</dbReference>
<keyword evidence="4 7" id="KW-0533">Nickel</keyword>
<dbReference type="InterPro" id="IPR032466">
    <property type="entry name" value="Metal_Hydrolase"/>
</dbReference>
<dbReference type="InterPro" id="IPR002026">
    <property type="entry name" value="Urease_gamma/gamma-beta_su"/>
</dbReference>
<dbReference type="PANTHER" id="PTHR43440">
    <property type="entry name" value="UREASE"/>
    <property type="match status" value="1"/>
</dbReference>
<dbReference type="InterPro" id="IPR008221">
    <property type="entry name" value="Urease"/>
</dbReference>
<dbReference type="PANTHER" id="PTHR43440:SF1">
    <property type="entry name" value="UREASE"/>
    <property type="match status" value="1"/>
</dbReference>
<keyword evidence="11" id="KW-1185">Reference proteome</keyword>
<evidence type="ECO:0000313" key="11">
    <source>
        <dbReference type="Proteomes" id="UP001562357"/>
    </source>
</evidence>
<protein>
    <recommendedName>
        <fullName evidence="3 7">Urease</fullName>
        <ecNumber evidence="3 7">3.5.1.5</ecNumber>
    </recommendedName>
    <alternativeName>
        <fullName evidence="7">Urea amidohydrolase</fullName>
    </alternativeName>
</protein>
<dbReference type="InterPro" id="IPR017951">
    <property type="entry name" value="Urease_asu_c"/>
</dbReference>
<sequence length="798" mass="85764">MLGRRHVLPSVCSTLKEVRVEGTFKSGTHLVTVRDPISTDEVDLKMALYGSFLPVPNRDLFPTPQNSEYEPDRQPGAVVVEEGRIFLNAHRRKVLIKVVNKGDRPIQTGSHYHFLESNPRLEFDRSRTYGYRLDIPSGTTLRNEPGDATRVILVKIGGNMMMSGGNCLSPGFVEQCRVDEIVRNLQIKGFAHVHDPDAHDIDADEGSTTYAHTLSRSEYAAMYGPTTGDRVRLGHTELWIKVERDFASYGDECKAGYGRTLRDGIGQASGRPGEQCLDLVIANALILDYTGIYKADIGVKDSVIVGIGRAGNPDTMDGVTANMVIGSSTAIVPAEGKIITAGGVDTYTSQISLGKAQESLASGVTTLLGGSMGSSAGTHHTPGTASIGALLQVYDSLPLNIGLIGMGSDSTVENLREQITAGACGMCVQESRGAIPATIDACLTACDEFDVQCSISTDTLNESGYVESSISAFKGRTVYTNHTEGAGGGHVPDVISLAGLNNILPASSNVTRPLTQDRSDELPDMVMASNDLSRSVDEDFRLAESQIRRPTIAAEDILHDMGAISIINSGSQAMGRCGEVISTCWNTAHKNKLQRGHLGEDGQTESDNARVKRYVSKYTINPAIAQGIGHILGSLEVGKLADIVIWEPAWFGTKPSCILKGGMVAWEQTVSGNEGYWHDLAISNLYSSSHLQGSPSGSIPTIQPTFGRPVHRSLAPSSKILIVSNESISSGKIASYGLRSRIEAVRNCRRISKASMRLNNSVPRIQVDPETYTVSADGEPLWRAPADALPLSQAQYVF</sequence>
<dbReference type="InterPro" id="IPR011612">
    <property type="entry name" value="Urease_alpha_N_dom"/>
</dbReference>
<dbReference type="SUPFAM" id="SSF54111">
    <property type="entry name" value="Urease, gamma-subunit"/>
    <property type="match status" value="1"/>
</dbReference>
<dbReference type="Pfam" id="PF01979">
    <property type="entry name" value="Amidohydro_1"/>
    <property type="match status" value="1"/>
</dbReference>
<comment type="caution">
    <text evidence="8">Lacks conserved residue(s) required for the propagation of feature annotation.</text>
</comment>
<dbReference type="Pfam" id="PF00449">
    <property type="entry name" value="Urease_alpha"/>
    <property type="match status" value="1"/>
</dbReference>
<name>A0ABQ0D0S4_9HYPO</name>
<dbReference type="InterPro" id="IPR036463">
    <property type="entry name" value="Urease_gamma_sf"/>
</dbReference>
<evidence type="ECO:0000256" key="4">
    <source>
        <dbReference type="ARBA" id="ARBA00022596"/>
    </source>
</evidence>
<dbReference type="PROSITE" id="PS51368">
    <property type="entry name" value="UREASE_3"/>
    <property type="match status" value="1"/>
</dbReference>